<dbReference type="GO" id="GO:0016020">
    <property type="term" value="C:membrane"/>
    <property type="evidence" value="ECO:0007669"/>
    <property type="project" value="UniProtKB-SubCell"/>
</dbReference>
<dbReference type="GO" id="GO:0008270">
    <property type="term" value="F:zinc ion binding"/>
    <property type="evidence" value="ECO:0007669"/>
    <property type="project" value="TreeGrafter"/>
</dbReference>
<evidence type="ECO:0000256" key="2">
    <source>
        <dbReference type="ARBA" id="ARBA00005975"/>
    </source>
</evidence>
<keyword evidence="6" id="KW-0812">Transmembrane</keyword>
<dbReference type="PROSITE" id="PS51837">
    <property type="entry name" value="LITAF"/>
    <property type="match status" value="1"/>
</dbReference>
<dbReference type="Pfam" id="PF10601">
    <property type="entry name" value="zf-LITAF-like"/>
    <property type="match status" value="1"/>
</dbReference>
<dbReference type="AlphaFoldDB" id="A0A2J6R9W1"/>
<dbReference type="SMART" id="SM00714">
    <property type="entry name" value="LITAF"/>
    <property type="match status" value="1"/>
</dbReference>
<comment type="subcellular location">
    <subcellularLocation>
        <location evidence="1">Membrane</location>
        <topology evidence="1">Peripheral membrane protein</topology>
    </subcellularLocation>
</comment>
<dbReference type="EMBL" id="KZ613952">
    <property type="protein sequence ID" value="PMD35304.1"/>
    <property type="molecule type" value="Genomic_DNA"/>
</dbReference>
<evidence type="ECO:0000313" key="9">
    <source>
        <dbReference type="Proteomes" id="UP000235786"/>
    </source>
</evidence>
<keyword evidence="4" id="KW-0862">Zinc</keyword>
<proteinExistence type="inferred from homology"/>
<evidence type="ECO:0000256" key="6">
    <source>
        <dbReference type="SAM" id="Phobius"/>
    </source>
</evidence>
<dbReference type="InterPro" id="IPR006629">
    <property type="entry name" value="LITAF"/>
</dbReference>
<organism evidence="8 9">
    <name type="scientific">Hyaloscypha variabilis (strain UAMH 11265 / GT02V1 / F)</name>
    <name type="common">Meliniomyces variabilis</name>
    <dbReference type="NCBI Taxonomy" id="1149755"/>
    <lineage>
        <taxon>Eukaryota</taxon>
        <taxon>Fungi</taxon>
        <taxon>Dikarya</taxon>
        <taxon>Ascomycota</taxon>
        <taxon>Pezizomycotina</taxon>
        <taxon>Leotiomycetes</taxon>
        <taxon>Helotiales</taxon>
        <taxon>Hyaloscyphaceae</taxon>
        <taxon>Hyaloscypha</taxon>
        <taxon>Hyaloscypha variabilis</taxon>
    </lineage>
</organism>
<dbReference type="PANTHER" id="PTHR23292:SF6">
    <property type="entry name" value="FI16602P1-RELATED"/>
    <property type="match status" value="1"/>
</dbReference>
<gene>
    <name evidence="8" type="ORF">L207DRAFT_516251</name>
</gene>
<evidence type="ECO:0000313" key="8">
    <source>
        <dbReference type="EMBL" id="PMD35304.1"/>
    </source>
</evidence>
<keyword evidence="9" id="KW-1185">Reference proteome</keyword>
<dbReference type="Proteomes" id="UP000235786">
    <property type="component" value="Unassembled WGS sequence"/>
</dbReference>
<evidence type="ECO:0000256" key="4">
    <source>
        <dbReference type="ARBA" id="ARBA00022833"/>
    </source>
</evidence>
<protein>
    <recommendedName>
        <fullName evidence="7">LITAF domain-containing protein</fullName>
    </recommendedName>
</protein>
<sequence>MSDTTTQPEMKAVPQKNNYQNATPLASLQQTPAAIDCPACGVRELTSTAFVNGTRTHLAALLCCCCFCLGCVPYLTSWFKDVEHKCGSCGTPVALWHRSGETEVLAHRST</sequence>
<dbReference type="STRING" id="1149755.A0A2J6R9W1"/>
<dbReference type="PANTHER" id="PTHR23292">
    <property type="entry name" value="LIPOPOLYSACCHARIDE-INDUCED TUMOR NECROSIS FACTOR-ALPHA FACTOR"/>
    <property type="match status" value="1"/>
</dbReference>
<feature type="domain" description="LITAF" evidence="7">
    <location>
        <begin position="17"/>
        <end position="98"/>
    </location>
</feature>
<name>A0A2J6R9W1_HYAVF</name>
<evidence type="ECO:0000256" key="5">
    <source>
        <dbReference type="ARBA" id="ARBA00023136"/>
    </source>
</evidence>
<keyword evidence="6" id="KW-1133">Transmembrane helix</keyword>
<reference evidence="8 9" key="1">
    <citation type="submission" date="2016-04" db="EMBL/GenBank/DDBJ databases">
        <title>A degradative enzymes factory behind the ericoid mycorrhizal symbiosis.</title>
        <authorList>
            <consortium name="DOE Joint Genome Institute"/>
            <person name="Martino E."/>
            <person name="Morin E."/>
            <person name="Grelet G."/>
            <person name="Kuo A."/>
            <person name="Kohler A."/>
            <person name="Daghino S."/>
            <person name="Barry K."/>
            <person name="Choi C."/>
            <person name="Cichocki N."/>
            <person name="Clum A."/>
            <person name="Copeland A."/>
            <person name="Hainaut M."/>
            <person name="Haridas S."/>
            <person name="Labutti K."/>
            <person name="Lindquist E."/>
            <person name="Lipzen A."/>
            <person name="Khouja H.-R."/>
            <person name="Murat C."/>
            <person name="Ohm R."/>
            <person name="Olson A."/>
            <person name="Spatafora J."/>
            <person name="Veneault-Fourrey C."/>
            <person name="Henrissat B."/>
            <person name="Grigoriev I."/>
            <person name="Martin F."/>
            <person name="Perotto S."/>
        </authorList>
    </citation>
    <scope>NUCLEOTIDE SEQUENCE [LARGE SCALE GENOMIC DNA]</scope>
    <source>
        <strain evidence="8 9">F</strain>
    </source>
</reference>
<evidence type="ECO:0000256" key="1">
    <source>
        <dbReference type="ARBA" id="ARBA00004170"/>
    </source>
</evidence>
<feature type="transmembrane region" description="Helical" evidence="6">
    <location>
        <begin position="57"/>
        <end position="75"/>
    </location>
</feature>
<dbReference type="OrthoDB" id="5599753at2759"/>
<comment type="similarity">
    <text evidence="2">Belongs to the CDIP1/LITAF family.</text>
</comment>
<dbReference type="InterPro" id="IPR037519">
    <property type="entry name" value="LITAF_fam"/>
</dbReference>
<keyword evidence="5 6" id="KW-0472">Membrane</keyword>
<accession>A0A2J6R9W1</accession>
<evidence type="ECO:0000259" key="7">
    <source>
        <dbReference type="PROSITE" id="PS51837"/>
    </source>
</evidence>
<evidence type="ECO:0000256" key="3">
    <source>
        <dbReference type="ARBA" id="ARBA00022723"/>
    </source>
</evidence>
<keyword evidence="3" id="KW-0479">Metal-binding</keyword>